<sequence>MRRKLTALIGVCALVLLGILMLRAIRMDRVGYREQAALSGEMIATAAQSLAFQREELVYDGRGELDLMEGVTATDVDGSDITEQVNAVITGRSGVSRKTVRYSVFLSDGRELTALRSLVMQGYRGPQLSVEESLDLAPEDLTDLAQVLKDRGALEADDGFGRDAAGQVTWQREKISTGIYNLTFSLFNPYLDSASAEAEAHIAGAMEDIRLTLTQNQAEIPMGSALDPLLFIAQAGSTEEENDLLDRVQVESYVNPQIPGIYSVIYTLTSLDNTQIAREVLTVTVTGGEE</sequence>
<evidence type="ECO:0008006" key="3">
    <source>
        <dbReference type="Google" id="ProtNLM"/>
    </source>
</evidence>
<dbReference type="InterPro" id="IPR013783">
    <property type="entry name" value="Ig-like_fold"/>
</dbReference>
<gene>
    <name evidence="1" type="ORF">IAA28_05375</name>
</gene>
<name>A0A9D1W5I4_9FIRM</name>
<reference evidence="1" key="1">
    <citation type="journal article" date="2021" name="PeerJ">
        <title>Extensive microbial diversity within the chicken gut microbiome revealed by metagenomics and culture.</title>
        <authorList>
            <person name="Gilroy R."/>
            <person name="Ravi A."/>
            <person name="Getino M."/>
            <person name="Pursley I."/>
            <person name="Horton D.L."/>
            <person name="Alikhan N.F."/>
            <person name="Baker D."/>
            <person name="Gharbi K."/>
            <person name="Hall N."/>
            <person name="Watson M."/>
            <person name="Adriaenssens E.M."/>
            <person name="Foster-Nyarko E."/>
            <person name="Jarju S."/>
            <person name="Secka A."/>
            <person name="Antonio M."/>
            <person name="Oren A."/>
            <person name="Chaudhuri R.R."/>
            <person name="La Ragione R."/>
            <person name="Hildebrand F."/>
            <person name="Pallen M.J."/>
        </authorList>
    </citation>
    <scope>NUCLEOTIDE SEQUENCE</scope>
    <source>
        <strain evidence="1">ChiGjej4B4-12881</strain>
    </source>
</reference>
<comment type="caution">
    <text evidence="1">The sequence shown here is derived from an EMBL/GenBank/DDBJ whole genome shotgun (WGS) entry which is preliminary data.</text>
</comment>
<accession>A0A9D1W5I4</accession>
<protein>
    <recommendedName>
        <fullName evidence="3">DUF5011 domain-containing protein</fullName>
    </recommendedName>
</protein>
<dbReference type="AlphaFoldDB" id="A0A9D1W5I4"/>
<dbReference type="Gene3D" id="2.60.40.10">
    <property type="entry name" value="Immunoglobulins"/>
    <property type="match status" value="1"/>
</dbReference>
<evidence type="ECO:0000313" key="1">
    <source>
        <dbReference type="EMBL" id="HIX52217.1"/>
    </source>
</evidence>
<organism evidence="1 2">
    <name type="scientific">Candidatus Lachnoclostridium stercoripullorum</name>
    <dbReference type="NCBI Taxonomy" id="2838635"/>
    <lineage>
        <taxon>Bacteria</taxon>
        <taxon>Bacillati</taxon>
        <taxon>Bacillota</taxon>
        <taxon>Clostridia</taxon>
        <taxon>Lachnospirales</taxon>
        <taxon>Lachnospiraceae</taxon>
    </lineage>
</organism>
<reference evidence="1" key="2">
    <citation type="submission" date="2021-04" db="EMBL/GenBank/DDBJ databases">
        <authorList>
            <person name="Gilroy R."/>
        </authorList>
    </citation>
    <scope>NUCLEOTIDE SEQUENCE</scope>
    <source>
        <strain evidence="1">ChiGjej4B4-12881</strain>
    </source>
</reference>
<evidence type="ECO:0000313" key="2">
    <source>
        <dbReference type="Proteomes" id="UP000886780"/>
    </source>
</evidence>
<proteinExistence type="predicted"/>
<dbReference type="Proteomes" id="UP000886780">
    <property type="component" value="Unassembled WGS sequence"/>
</dbReference>
<dbReference type="EMBL" id="DXEU01000096">
    <property type="protein sequence ID" value="HIX52217.1"/>
    <property type="molecule type" value="Genomic_DNA"/>
</dbReference>